<evidence type="ECO:0000256" key="3">
    <source>
        <dbReference type="ARBA" id="ARBA00022692"/>
    </source>
</evidence>
<evidence type="ECO:0000256" key="7">
    <source>
        <dbReference type="ARBA" id="ARBA00023136"/>
    </source>
</evidence>
<evidence type="ECO:0000256" key="5">
    <source>
        <dbReference type="ARBA" id="ARBA00022989"/>
    </source>
</evidence>
<keyword evidence="6 8" id="KW-0496">Mitochondrion</keyword>
<feature type="non-terminal residue" evidence="10">
    <location>
        <position position="108"/>
    </location>
</feature>
<keyword evidence="3" id="KW-0812">Transmembrane</keyword>
<dbReference type="GO" id="GO:0042407">
    <property type="term" value="P:cristae formation"/>
    <property type="evidence" value="ECO:0007669"/>
    <property type="project" value="TreeGrafter"/>
</dbReference>
<keyword evidence="4 8" id="KW-0999">Mitochondrion inner membrane</keyword>
<dbReference type="Proteomes" id="UP000494163">
    <property type="component" value="Chromosome 2R"/>
</dbReference>
<evidence type="ECO:0000256" key="4">
    <source>
        <dbReference type="ARBA" id="ARBA00022792"/>
    </source>
</evidence>
<accession>A0A0M4E8U4</accession>
<feature type="chain" id="PRO_5005792963" description="MICOS complex subunit MIC13" evidence="9">
    <location>
        <begin position="19"/>
        <end position="108"/>
    </location>
</feature>
<keyword evidence="9" id="KW-0732">Signal</keyword>
<name>A0A0M4E8U4_DROBS</name>
<protein>
    <recommendedName>
        <fullName evidence="8">MICOS complex subunit MIC13</fullName>
    </recommendedName>
</protein>
<comment type="subunit">
    <text evidence="8">Component of the mitochondrial contact site and cristae organizing system (MICOS) complex.</text>
</comment>
<feature type="signal peptide" evidence="9">
    <location>
        <begin position="1"/>
        <end position="18"/>
    </location>
</feature>
<dbReference type="PANTHER" id="PTHR31816">
    <property type="entry name" value="MICOS COMPLEX SUBUNIT MIC13"/>
    <property type="match status" value="1"/>
</dbReference>
<dbReference type="Pfam" id="PF15884">
    <property type="entry name" value="QIL1"/>
    <property type="match status" value="1"/>
</dbReference>
<evidence type="ECO:0000256" key="6">
    <source>
        <dbReference type="ARBA" id="ARBA00023128"/>
    </source>
</evidence>
<gene>
    <name evidence="10" type="ORF">Dbus_chr2Rg787</name>
</gene>
<dbReference type="GO" id="GO:0061617">
    <property type="term" value="C:MICOS complex"/>
    <property type="evidence" value="ECO:0007669"/>
    <property type="project" value="UniProtKB-UniRule"/>
</dbReference>
<evidence type="ECO:0000256" key="8">
    <source>
        <dbReference type="RuleBase" id="RU363009"/>
    </source>
</evidence>
<proteinExistence type="inferred from homology"/>
<dbReference type="EMBL" id="CP012524">
    <property type="protein sequence ID" value="ALC41208.1"/>
    <property type="molecule type" value="Genomic_DNA"/>
</dbReference>
<dbReference type="InterPro" id="IPR026769">
    <property type="entry name" value="Mic13"/>
</dbReference>
<evidence type="ECO:0000256" key="2">
    <source>
        <dbReference type="ARBA" id="ARBA00006771"/>
    </source>
</evidence>
<evidence type="ECO:0000256" key="9">
    <source>
        <dbReference type="SAM" id="SignalP"/>
    </source>
</evidence>
<comment type="function">
    <text evidence="8">Component of the MICOS complex, a large protein complex of the mitochondrial inner membrane that plays crucial roles in the maintenance of crista junctions, inner membrane architecture, and formation of contact sites to the outer membrane.</text>
</comment>
<evidence type="ECO:0000313" key="11">
    <source>
        <dbReference type="Proteomes" id="UP000494163"/>
    </source>
</evidence>
<dbReference type="PANTHER" id="PTHR31816:SF3">
    <property type="entry name" value="MICOS COMPLEX SUBUNIT MIC13"/>
    <property type="match status" value="1"/>
</dbReference>
<feature type="non-terminal residue" evidence="10">
    <location>
        <position position="1"/>
    </location>
</feature>
<evidence type="ECO:0000256" key="1">
    <source>
        <dbReference type="ARBA" id="ARBA00004434"/>
    </source>
</evidence>
<evidence type="ECO:0000313" key="10">
    <source>
        <dbReference type="EMBL" id="ALC41208.1"/>
    </source>
</evidence>
<keyword evidence="5" id="KW-1133">Transmembrane helix</keyword>
<dbReference type="STRING" id="30019.A0A0M4E8U4"/>
<sequence>IIFDYALRTGFVVAVVLATRNCGVWGDGAETEEIYNNAIVQAKPYAQQATEKLNIEMPAMPAQRQISFFGVYCYNQSVLAFFNLLNKCPHYINSFVEDMPGLFEQISQ</sequence>
<organism evidence="10 11">
    <name type="scientific">Drosophila busckii</name>
    <name type="common">Fruit fly</name>
    <dbReference type="NCBI Taxonomy" id="30019"/>
    <lineage>
        <taxon>Eukaryota</taxon>
        <taxon>Metazoa</taxon>
        <taxon>Ecdysozoa</taxon>
        <taxon>Arthropoda</taxon>
        <taxon>Hexapoda</taxon>
        <taxon>Insecta</taxon>
        <taxon>Pterygota</taxon>
        <taxon>Neoptera</taxon>
        <taxon>Endopterygota</taxon>
        <taxon>Diptera</taxon>
        <taxon>Brachycera</taxon>
        <taxon>Muscomorpha</taxon>
        <taxon>Ephydroidea</taxon>
        <taxon>Drosophilidae</taxon>
        <taxon>Drosophila</taxon>
    </lineage>
</organism>
<dbReference type="GO" id="GO:0044284">
    <property type="term" value="C:mitochondrial crista junction"/>
    <property type="evidence" value="ECO:0007669"/>
    <property type="project" value="TreeGrafter"/>
</dbReference>
<comment type="subcellular location">
    <subcellularLocation>
        <location evidence="1 8">Mitochondrion inner membrane</location>
        <topology evidence="1 8">Single-pass membrane protein</topology>
    </subcellularLocation>
</comment>
<dbReference type="OrthoDB" id="7828865at2759"/>
<reference evidence="10 11" key="1">
    <citation type="submission" date="2015-08" db="EMBL/GenBank/DDBJ databases">
        <title>Ancestral chromatin configuration constrains chromatin evolution on differentiating sex chromosomes in Drosophila.</title>
        <authorList>
            <person name="Zhou Q."/>
            <person name="Bachtrog D."/>
        </authorList>
    </citation>
    <scope>NUCLEOTIDE SEQUENCE [LARGE SCALE GENOMIC DNA]</scope>
    <source>
        <tissue evidence="10">Whole larvae</tissue>
    </source>
</reference>
<comment type="similarity">
    <text evidence="2 8">Belongs to the MICOS complex subunit Mic13 family.</text>
</comment>
<keyword evidence="7" id="KW-0472">Membrane</keyword>
<keyword evidence="11" id="KW-1185">Reference proteome</keyword>
<dbReference type="AlphaFoldDB" id="A0A0M4E8U4"/>